<keyword evidence="2" id="KW-1185">Reference proteome</keyword>
<dbReference type="GO" id="GO:0003677">
    <property type="term" value="F:DNA binding"/>
    <property type="evidence" value="ECO:0007669"/>
    <property type="project" value="InterPro"/>
</dbReference>
<sequence length="102" mass="11320">MKRGIAATKGASASPYFKKLPREFFNQPAVDLSRALLGKVLARRLPNGEVLRGTIVETEAYPGGSLSNHRKRSARNAAMFMEPGTACVFHIRDVPLLQYFRT</sequence>
<protein>
    <recommendedName>
        <fullName evidence="3">3-methyladenine DNA glycosidase</fullName>
    </recommendedName>
</protein>
<dbReference type="OrthoDB" id="6353017at2759"/>
<dbReference type="GO" id="GO:0003905">
    <property type="term" value="F:alkylbase DNA N-glycosylase activity"/>
    <property type="evidence" value="ECO:0007669"/>
    <property type="project" value="InterPro"/>
</dbReference>
<dbReference type="PANTHER" id="PTHR10429:SF0">
    <property type="entry name" value="DNA-3-METHYLADENINE GLYCOSYLASE"/>
    <property type="match status" value="1"/>
</dbReference>
<proteinExistence type="predicted"/>
<dbReference type="Proteomes" id="UP000708208">
    <property type="component" value="Unassembled WGS sequence"/>
</dbReference>
<reference evidence="1" key="1">
    <citation type="submission" date="2021-06" db="EMBL/GenBank/DDBJ databases">
        <authorList>
            <person name="Hodson N. C."/>
            <person name="Mongue J. A."/>
            <person name="Jaron S. K."/>
        </authorList>
    </citation>
    <scope>NUCLEOTIDE SEQUENCE</scope>
</reference>
<dbReference type="Pfam" id="PF02245">
    <property type="entry name" value="Pur_DNA_glyco"/>
    <property type="match status" value="1"/>
</dbReference>
<organism evidence="1 2">
    <name type="scientific">Allacma fusca</name>
    <dbReference type="NCBI Taxonomy" id="39272"/>
    <lineage>
        <taxon>Eukaryota</taxon>
        <taxon>Metazoa</taxon>
        <taxon>Ecdysozoa</taxon>
        <taxon>Arthropoda</taxon>
        <taxon>Hexapoda</taxon>
        <taxon>Collembola</taxon>
        <taxon>Symphypleona</taxon>
        <taxon>Sminthuridae</taxon>
        <taxon>Allacma</taxon>
    </lineage>
</organism>
<feature type="non-terminal residue" evidence="1">
    <location>
        <position position="102"/>
    </location>
</feature>
<evidence type="ECO:0000313" key="1">
    <source>
        <dbReference type="EMBL" id="CAG7786263.1"/>
    </source>
</evidence>
<gene>
    <name evidence="1" type="ORF">AFUS01_LOCUS24837</name>
</gene>
<comment type="caution">
    <text evidence="1">The sequence shown here is derived from an EMBL/GenBank/DDBJ whole genome shotgun (WGS) entry which is preliminary data.</text>
</comment>
<dbReference type="AlphaFoldDB" id="A0A8J2KCK3"/>
<name>A0A8J2KCK3_9HEXA</name>
<evidence type="ECO:0008006" key="3">
    <source>
        <dbReference type="Google" id="ProtNLM"/>
    </source>
</evidence>
<dbReference type="GO" id="GO:0006284">
    <property type="term" value="P:base-excision repair"/>
    <property type="evidence" value="ECO:0007669"/>
    <property type="project" value="InterPro"/>
</dbReference>
<accession>A0A8J2KCK3</accession>
<dbReference type="EMBL" id="CAJVCH010313705">
    <property type="protein sequence ID" value="CAG7786263.1"/>
    <property type="molecule type" value="Genomic_DNA"/>
</dbReference>
<dbReference type="PANTHER" id="PTHR10429">
    <property type="entry name" value="DNA-3-METHYLADENINE GLYCOSYLASE"/>
    <property type="match status" value="1"/>
</dbReference>
<evidence type="ECO:0000313" key="2">
    <source>
        <dbReference type="Proteomes" id="UP000708208"/>
    </source>
</evidence>
<dbReference type="InterPro" id="IPR003180">
    <property type="entry name" value="MPG"/>
</dbReference>